<dbReference type="Proteomes" id="UP000299102">
    <property type="component" value="Unassembled WGS sequence"/>
</dbReference>
<feature type="non-terminal residue" evidence="1">
    <location>
        <position position="134"/>
    </location>
</feature>
<gene>
    <name evidence="1" type="ORF">EVAR_72266_1</name>
</gene>
<name>A0A4C1SBV0_EUMVA</name>
<dbReference type="OrthoDB" id="6349518at2759"/>
<dbReference type="STRING" id="151549.A0A4C1SBV0"/>
<accession>A0A4C1SBV0</accession>
<dbReference type="PANTHER" id="PTHR12335:SF3">
    <property type="entry name" value="IP11896P"/>
    <property type="match status" value="1"/>
</dbReference>
<evidence type="ECO:0000313" key="2">
    <source>
        <dbReference type="Proteomes" id="UP000299102"/>
    </source>
</evidence>
<organism evidence="1 2">
    <name type="scientific">Eumeta variegata</name>
    <name type="common">Bagworm moth</name>
    <name type="synonym">Eumeta japonica</name>
    <dbReference type="NCBI Taxonomy" id="151549"/>
    <lineage>
        <taxon>Eukaryota</taxon>
        <taxon>Metazoa</taxon>
        <taxon>Ecdysozoa</taxon>
        <taxon>Arthropoda</taxon>
        <taxon>Hexapoda</taxon>
        <taxon>Insecta</taxon>
        <taxon>Pterygota</taxon>
        <taxon>Neoptera</taxon>
        <taxon>Endopterygota</taxon>
        <taxon>Lepidoptera</taxon>
        <taxon>Glossata</taxon>
        <taxon>Ditrysia</taxon>
        <taxon>Tineoidea</taxon>
        <taxon>Psychidae</taxon>
        <taxon>Oiketicinae</taxon>
        <taxon>Eumeta</taxon>
    </lineage>
</organism>
<protein>
    <submittedName>
        <fullName evidence="1">Uncharacterized protein</fullName>
    </submittedName>
</protein>
<dbReference type="GO" id="GO:0005886">
    <property type="term" value="C:plasma membrane"/>
    <property type="evidence" value="ECO:0007669"/>
    <property type="project" value="TreeGrafter"/>
</dbReference>
<dbReference type="AlphaFoldDB" id="A0A4C1SBV0"/>
<dbReference type="GO" id="GO:0002028">
    <property type="term" value="P:regulation of sodium ion transport"/>
    <property type="evidence" value="ECO:0007669"/>
    <property type="project" value="TreeGrafter"/>
</dbReference>
<keyword evidence="2" id="KW-1185">Reference proteome</keyword>
<dbReference type="InterPro" id="IPR031578">
    <property type="entry name" value="TipE"/>
</dbReference>
<dbReference type="PANTHER" id="PTHR12335">
    <property type="entry name" value="TIPE PROTEIN TEMPERATURE-INDUCED PARALYTIC E"/>
    <property type="match status" value="1"/>
</dbReference>
<comment type="caution">
    <text evidence="1">The sequence shown here is derived from an EMBL/GenBank/DDBJ whole genome shotgun (WGS) entry which is preliminary data.</text>
</comment>
<evidence type="ECO:0000313" key="1">
    <source>
        <dbReference type="EMBL" id="GBO99648.1"/>
    </source>
</evidence>
<dbReference type="EMBL" id="BGZK01006596">
    <property type="protein sequence ID" value="GBO99648.1"/>
    <property type="molecule type" value="Genomic_DNA"/>
</dbReference>
<reference evidence="1 2" key="1">
    <citation type="journal article" date="2019" name="Commun. Biol.">
        <title>The bagworm genome reveals a unique fibroin gene that provides high tensile strength.</title>
        <authorList>
            <person name="Kono N."/>
            <person name="Nakamura H."/>
            <person name="Ohtoshi R."/>
            <person name="Tomita M."/>
            <person name="Numata K."/>
            <person name="Arakawa K."/>
        </authorList>
    </citation>
    <scope>NUCLEOTIDE SEQUENCE [LARGE SCALE GENOMIC DNA]</scope>
</reference>
<sequence>MIPSNILVPIFQICLRLLKKGVHSWHKPEFVTKGADDYSGEYDTAGCPPAKVKNFISLVFFNRAFKSGFELQPVMCQTIQSDMPETHCVWASCGEWCLTRTSGFCPQIYSVVRRNGTDIQLNNCTRITNTSCAM</sequence>
<dbReference type="GO" id="GO:0017080">
    <property type="term" value="F:sodium channel regulator activity"/>
    <property type="evidence" value="ECO:0007669"/>
    <property type="project" value="TreeGrafter"/>
</dbReference>
<proteinExistence type="predicted"/>